<dbReference type="AlphaFoldDB" id="A0A1A9V1R7"/>
<keyword evidence="2" id="KW-1185">Reference proteome</keyword>
<dbReference type="STRING" id="7395.A0A1A9V1R7"/>
<sequence>MANDCHVLIIFHGRRRDFILSRNVIPRHIVEANTRQGYGHESQACRGFLEEVVEARETPLNPERVIGNTYQKATCSSKAFVSCCVYLYNIAPRGSSINHNTVGKNPNYKILQTKLLILDDLEIRKGDHFRIPLPGAYNLEECPSMLKCILRLVRKQWSKYVPQNAAGNNNGNVRTNPQSNNNMFRQTPSSPAPRNRFMPNTMFPSTVQSVVLQQFPYAARQPQYPQFSYAGHQYYQQNSYYSFYPLQQPPQHQRTATLSVNSGVSVGVGSGISGAVAGPTTANQAQITLSVPPVANAVLGVTNATPTQPVGVNTLVSVMQSPQPTTRKIRRHALEIIDPNTNRNILEDLKSEKLTHMATSSTKLNEVQLDN</sequence>
<proteinExistence type="predicted"/>
<name>A0A1A9V1R7_GLOAU</name>
<dbReference type="EnsemblMetazoa" id="GAUT023014-RA">
    <property type="protein sequence ID" value="GAUT023014-PA"/>
    <property type="gene ID" value="GAUT023014"/>
</dbReference>
<dbReference type="Proteomes" id="UP000078200">
    <property type="component" value="Unassembled WGS sequence"/>
</dbReference>
<accession>A0A1A9V1R7</accession>
<organism evidence="1 2">
    <name type="scientific">Glossina austeni</name>
    <name type="common">Savannah tsetse fly</name>
    <dbReference type="NCBI Taxonomy" id="7395"/>
    <lineage>
        <taxon>Eukaryota</taxon>
        <taxon>Metazoa</taxon>
        <taxon>Ecdysozoa</taxon>
        <taxon>Arthropoda</taxon>
        <taxon>Hexapoda</taxon>
        <taxon>Insecta</taxon>
        <taxon>Pterygota</taxon>
        <taxon>Neoptera</taxon>
        <taxon>Endopterygota</taxon>
        <taxon>Diptera</taxon>
        <taxon>Brachycera</taxon>
        <taxon>Muscomorpha</taxon>
        <taxon>Hippoboscoidea</taxon>
        <taxon>Glossinidae</taxon>
        <taxon>Glossina</taxon>
    </lineage>
</organism>
<reference evidence="1" key="1">
    <citation type="submission" date="2020-05" db="UniProtKB">
        <authorList>
            <consortium name="EnsemblMetazoa"/>
        </authorList>
    </citation>
    <scope>IDENTIFICATION</scope>
    <source>
        <strain evidence="1">TTRI</strain>
    </source>
</reference>
<dbReference type="VEuPathDB" id="VectorBase:GAUT023014"/>
<evidence type="ECO:0000313" key="2">
    <source>
        <dbReference type="Proteomes" id="UP000078200"/>
    </source>
</evidence>
<protein>
    <submittedName>
        <fullName evidence="1">Uncharacterized protein</fullName>
    </submittedName>
</protein>
<evidence type="ECO:0000313" key="1">
    <source>
        <dbReference type="EnsemblMetazoa" id="GAUT023014-PA"/>
    </source>
</evidence>